<dbReference type="EMBL" id="CADEHS020000587">
    <property type="protein sequence ID" value="CAG9955427.1"/>
    <property type="molecule type" value="Genomic_DNA"/>
</dbReference>
<feature type="non-terminal residue" evidence="1">
    <location>
        <position position="1"/>
    </location>
</feature>
<organism evidence="1 2">
    <name type="scientific">Clonostachys rosea f. rosea IK726</name>
    <dbReference type="NCBI Taxonomy" id="1349383"/>
    <lineage>
        <taxon>Eukaryota</taxon>
        <taxon>Fungi</taxon>
        <taxon>Dikarya</taxon>
        <taxon>Ascomycota</taxon>
        <taxon>Pezizomycotina</taxon>
        <taxon>Sordariomycetes</taxon>
        <taxon>Hypocreomycetidae</taxon>
        <taxon>Hypocreales</taxon>
        <taxon>Bionectriaceae</taxon>
        <taxon>Clonostachys</taxon>
    </lineage>
</organism>
<evidence type="ECO:0000313" key="2">
    <source>
        <dbReference type="Proteomes" id="UP000836387"/>
    </source>
</evidence>
<comment type="caution">
    <text evidence="1">The sequence shown here is derived from an EMBL/GenBank/DDBJ whole genome shotgun (WGS) entry which is preliminary data.</text>
</comment>
<accession>A0ACA9UPP6</accession>
<name>A0ACA9UPP6_BIOOC</name>
<reference evidence="1" key="1">
    <citation type="submission" date="2020-04" db="EMBL/GenBank/DDBJ databases">
        <authorList>
            <person name="Broberg M."/>
        </authorList>
    </citation>
    <scope>NUCLEOTIDE SEQUENCE</scope>
</reference>
<gene>
    <name evidence="1" type="ORF">CRV2_00019418</name>
</gene>
<reference evidence="1" key="2">
    <citation type="submission" date="2021-10" db="EMBL/GenBank/DDBJ databases">
        <authorList>
            <person name="Piombo E."/>
        </authorList>
    </citation>
    <scope>NUCLEOTIDE SEQUENCE</scope>
</reference>
<evidence type="ECO:0000313" key="1">
    <source>
        <dbReference type="EMBL" id="CAG9955427.1"/>
    </source>
</evidence>
<keyword evidence="2" id="KW-1185">Reference proteome</keyword>
<sequence>SFPKIPSQSALMADNEHTETSSKILSVIFDYALNKFDDSVERLTTGTSKFLPIIEAFVKDGKRVEMCLPAFPFKSANKVYKVFGILPDKGEELAMERLNTMCKRIGEVYKPGARLTILSDGCVYNDLLSIPDRYVWQYGEALRALATKKKFKNLGFARIKDIVEVHDLPSQLNEISYVANATNFRRGLLNGFGKDSIDIDEEIANNPDIKMTFQGYQKFLESDLEYIYPTREDRTRDEYKSDVSYLAKEMLTRGYAFARAIEAGFPNHLRLSIHKSTGEQKITMCLLNTKTGFTTPWHCSVALMADGQWLSAPMGEFKKDPKLEVVEEKGRPMYFREKKA</sequence>
<proteinExistence type="predicted"/>
<protein>
    <submittedName>
        <fullName evidence="1">Uncharacterized protein</fullName>
    </submittedName>
</protein>
<dbReference type="Proteomes" id="UP000836387">
    <property type="component" value="Unassembled WGS sequence"/>
</dbReference>